<feature type="domain" description="AprE-like long alpha-helical hairpin" evidence="11">
    <location>
        <begin position="94"/>
        <end position="283"/>
    </location>
</feature>
<dbReference type="Proteomes" id="UP000199502">
    <property type="component" value="Unassembled WGS sequence"/>
</dbReference>
<dbReference type="Pfam" id="PF26002">
    <property type="entry name" value="Beta-barrel_AprE"/>
    <property type="match status" value="1"/>
</dbReference>
<evidence type="ECO:0000256" key="10">
    <source>
        <dbReference type="SAM" id="Coils"/>
    </source>
</evidence>
<evidence type="ECO:0000313" key="13">
    <source>
        <dbReference type="EMBL" id="SCY71583.1"/>
    </source>
</evidence>
<evidence type="ECO:0000259" key="12">
    <source>
        <dbReference type="Pfam" id="PF26002"/>
    </source>
</evidence>
<evidence type="ECO:0000313" key="14">
    <source>
        <dbReference type="Proteomes" id="UP000199502"/>
    </source>
</evidence>
<dbReference type="GO" id="GO:0005886">
    <property type="term" value="C:plasma membrane"/>
    <property type="evidence" value="ECO:0007669"/>
    <property type="project" value="UniProtKB-SubCell"/>
</dbReference>
<sequence length="438" mass="47930">MSPRPGERRERWPVAGTVLTGLLAVTVLMGGGAVWATASRISAAVVATGQVEVEQHRQVVQHPDGGVVQDIAVSEGRFVKAGELLLSLDGSQLRTEHAIVEGQYFETLARRGRLEAERTDAASVVFADELLLMATDAPKLAAVMEGQSSLFLARRDTLHQSLEQLARQSQQIGSEMEGIAAQAAALALQRDLIARELVSQQSLLARGLAQASRVLGLEREAAATQGQLAELQARRAAGQIRQTELEIQRLRLQAERREQAETELRDLGYREVELAERRRGLREQIDRLDLRAPVSGLVHALQVTTPRAVVRPAEPLLYVIPQDRPLVVAAKIPTHDIADIHPGQTVALHFAALPRADTPEILGRLDQISADALLDEATRTPYYRVTVTISPQQLAGLGTQVLLPGMPAEVHIRTGERSPMSYLIQPLSAYFRRAFREG</sequence>
<accession>A0A1G5I6A8</accession>
<evidence type="ECO:0000256" key="5">
    <source>
        <dbReference type="ARBA" id="ARBA00022519"/>
    </source>
</evidence>
<keyword evidence="14" id="KW-1185">Reference proteome</keyword>
<dbReference type="AlphaFoldDB" id="A0A1G5I6A8"/>
<keyword evidence="5 9" id="KW-0997">Cell inner membrane</keyword>
<keyword evidence="4 9" id="KW-1003">Cell membrane</keyword>
<evidence type="ECO:0000256" key="6">
    <source>
        <dbReference type="ARBA" id="ARBA00022692"/>
    </source>
</evidence>
<dbReference type="RefSeq" id="WP_090744775.1">
    <property type="nucleotide sequence ID" value="NZ_FMVT01000008.1"/>
</dbReference>
<comment type="similarity">
    <text evidence="2 9">Belongs to the membrane fusion protein (MFP) (TC 8.A.1) family.</text>
</comment>
<keyword evidence="10" id="KW-0175">Coiled coil</keyword>
<name>A0A1G5I6A8_9RHOB</name>
<evidence type="ECO:0000256" key="7">
    <source>
        <dbReference type="ARBA" id="ARBA00022989"/>
    </source>
</evidence>
<dbReference type="PANTHER" id="PTHR30386">
    <property type="entry name" value="MEMBRANE FUSION SUBUNIT OF EMRAB-TOLC MULTIDRUG EFFLUX PUMP"/>
    <property type="match status" value="1"/>
</dbReference>
<evidence type="ECO:0000256" key="4">
    <source>
        <dbReference type="ARBA" id="ARBA00022475"/>
    </source>
</evidence>
<feature type="domain" description="AprE-like beta-barrel" evidence="12">
    <location>
        <begin position="326"/>
        <end position="415"/>
    </location>
</feature>
<dbReference type="InterPro" id="IPR050739">
    <property type="entry name" value="MFP"/>
</dbReference>
<evidence type="ECO:0000259" key="11">
    <source>
        <dbReference type="Pfam" id="PF25994"/>
    </source>
</evidence>
<dbReference type="InterPro" id="IPR058781">
    <property type="entry name" value="HH_AprE-like"/>
</dbReference>
<dbReference type="PRINTS" id="PR01490">
    <property type="entry name" value="RTXTOXIND"/>
</dbReference>
<dbReference type="SUPFAM" id="SSF111369">
    <property type="entry name" value="HlyD-like secretion proteins"/>
    <property type="match status" value="1"/>
</dbReference>
<protein>
    <recommendedName>
        <fullName evidence="9">Membrane fusion protein (MFP) family protein</fullName>
    </recommendedName>
</protein>
<dbReference type="Pfam" id="PF25994">
    <property type="entry name" value="HH_AprE"/>
    <property type="match status" value="1"/>
</dbReference>
<dbReference type="NCBIfam" id="TIGR01843">
    <property type="entry name" value="type_I_hlyD"/>
    <property type="match status" value="1"/>
</dbReference>
<evidence type="ECO:0000256" key="1">
    <source>
        <dbReference type="ARBA" id="ARBA00004377"/>
    </source>
</evidence>
<organism evidence="13 14">
    <name type="scientific">Paracoccus tibetensis</name>
    <dbReference type="NCBI Taxonomy" id="336292"/>
    <lineage>
        <taxon>Bacteria</taxon>
        <taxon>Pseudomonadati</taxon>
        <taxon>Pseudomonadota</taxon>
        <taxon>Alphaproteobacteria</taxon>
        <taxon>Rhodobacterales</taxon>
        <taxon>Paracoccaceae</taxon>
        <taxon>Paracoccus</taxon>
    </lineage>
</organism>
<evidence type="ECO:0000256" key="2">
    <source>
        <dbReference type="ARBA" id="ARBA00009477"/>
    </source>
</evidence>
<proteinExistence type="inferred from homology"/>
<dbReference type="OrthoDB" id="9810980at2"/>
<reference evidence="13 14" key="1">
    <citation type="submission" date="2016-10" db="EMBL/GenBank/DDBJ databases">
        <authorList>
            <person name="de Groot N.N."/>
        </authorList>
    </citation>
    <scope>NUCLEOTIDE SEQUENCE [LARGE SCALE GENOMIC DNA]</scope>
    <source>
        <strain evidence="13 14">CGMCC 1.8925</strain>
    </source>
</reference>
<evidence type="ECO:0000256" key="8">
    <source>
        <dbReference type="ARBA" id="ARBA00023136"/>
    </source>
</evidence>
<dbReference type="STRING" id="336292.SAMN05660710_02459"/>
<feature type="coiled-coil region" evidence="10">
    <location>
        <begin position="214"/>
        <end position="260"/>
    </location>
</feature>
<gene>
    <name evidence="13" type="ORF">SAMN05660710_02459</name>
</gene>
<keyword evidence="6" id="KW-0812">Transmembrane</keyword>
<dbReference type="EMBL" id="FMVT01000008">
    <property type="protein sequence ID" value="SCY71583.1"/>
    <property type="molecule type" value="Genomic_DNA"/>
</dbReference>
<comment type="subcellular location">
    <subcellularLocation>
        <location evidence="1 9">Cell inner membrane</location>
        <topology evidence="1 9">Single-pass membrane protein</topology>
    </subcellularLocation>
</comment>
<keyword evidence="8" id="KW-0472">Membrane</keyword>
<dbReference type="PANTHER" id="PTHR30386:SF17">
    <property type="entry name" value="ALKALINE PROTEASE SECRETION PROTEIN APRE"/>
    <property type="match status" value="1"/>
</dbReference>
<dbReference type="Gene3D" id="2.40.30.170">
    <property type="match status" value="1"/>
</dbReference>
<keyword evidence="7" id="KW-1133">Transmembrane helix</keyword>
<evidence type="ECO:0000256" key="3">
    <source>
        <dbReference type="ARBA" id="ARBA00022448"/>
    </source>
</evidence>
<keyword evidence="3 9" id="KW-0813">Transport</keyword>
<dbReference type="GO" id="GO:0015031">
    <property type="term" value="P:protein transport"/>
    <property type="evidence" value="ECO:0007669"/>
    <property type="project" value="InterPro"/>
</dbReference>
<dbReference type="InterPro" id="IPR058982">
    <property type="entry name" value="Beta-barrel_AprE"/>
</dbReference>
<evidence type="ECO:0000256" key="9">
    <source>
        <dbReference type="RuleBase" id="RU365093"/>
    </source>
</evidence>
<dbReference type="InterPro" id="IPR010129">
    <property type="entry name" value="T1SS_HlyD"/>
</dbReference>